<keyword evidence="3" id="KW-1185">Reference proteome</keyword>
<sequence length="232" mass="24358">MGSCASGFGVCCTFVLNSAGGGTVTQNGTILQAPMSQTALADGMNIAYQVNRISSVYVDFGMNPQSMLTFNFGATPGGTTIMRDWDIKVNQIPCTGPTAYSACIRQAADHCCVEFRVCPAPIMNAFTLDSTVGTTETACFTELNPLTPSDIDYIGIAGSSSTCSMTQGIPTRNIYCGTTFNLLATAPNAAVCDCTPPFAVDIVTDNTAGLQTVIPPTPFPRGVCLTYQQLMC</sequence>
<evidence type="ECO:0000313" key="2">
    <source>
        <dbReference type="EMBL" id="TRY80922.1"/>
    </source>
</evidence>
<protein>
    <recommendedName>
        <fullName evidence="1">CUB domain-containing protein</fullName>
    </recommendedName>
</protein>
<evidence type="ECO:0000313" key="3">
    <source>
        <dbReference type="Proteomes" id="UP000318571"/>
    </source>
</evidence>
<organism evidence="2 3">
    <name type="scientific">Tigriopus californicus</name>
    <name type="common">Marine copepod</name>
    <dbReference type="NCBI Taxonomy" id="6832"/>
    <lineage>
        <taxon>Eukaryota</taxon>
        <taxon>Metazoa</taxon>
        <taxon>Ecdysozoa</taxon>
        <taxon>Arthropoda</taxon>
        <taxon>Crustacea</taxon>
        <taxon>Multicrustacea</taxon>
        <taxon>Hexanauplia</taxon>
        <taxon>Copepoda</taxon>
        <taxon>Harpacticoida</taxon>
        <taxon>Harpacticidae</taxon>
        <taxon>Tigriopus</taxon>
    </lineage>
</organism>
<dbReference type="AlphaFoldDB" id="A0A553PTB2"/>
<comment type="caution">
    <text evidence="2">The sequence shown here is derived from an EMBL/GenBank/DDBJ whole genome shotgun (WGS) entry which is preliminary data.</text>
</comment>
<gene>
    <name evidence="2" type="ORF">TCAL_03427</name>
</gene>
<dbReference type="InterPro" id="IPR058698">
    <property type="entry name" value="CUB_metazoa"/>
</dbReference>
<reference evidence="2 3" key="1">
    <citation type="journal article" date="2018" name="Nat. Ecol. Evol.">
        <title>Genomic signatures of mitonuclear coevolution across populations of Tigriopus californicus.</title>
        <authorList>
            <person name="Barreto F.S."/>
            <person name="Watson E.T."/>
            <person name="Lima T.G."/>
            <person name="Willett C.S."/>
            <person name="Edmands S."/>
            <person name="Li W."/>
            <person name="Burton R.S."/>
        </authorList>
    </citation>
    <scope>NUCLEOTIDE SEQUENCE [LARGE SCALE GENOMIC DNA]</scope>
    <source>
        <strain evidence="2 3">San Diego</strain>
    </source>
</reference>
<dbReference type="Pfam" id="PF26080">
    <property type="entry name" value="CUB_animal"/>
    <property type="match status" value="1"/>
</dbReference>
<feature type="domain" description="CUB" evidence="1">
    <location>
        <begin position="69"/>
        <end position="230"/>
    </location>
</feature>
<accession>A0A553PTB2</accession>
<dbReference type="Proteomes" id="UP000318571">
    <property type="component" value="Chromosome 12"/>
</dbReference>
<dbReference type="PANTHER" id="PTHR33236:SF4">
    <property type="entry name" value="CUB DOMAIN-CONTAINING PROTEIN"/>
    <property type="match status" value="1"/>
</dbReference>
<dbReference type="EMBL" id="VCGU01000001">
    <property type="protein sequence ID" value="TRY80922.1"/>
    <property type="molecule type" value="Genomic_DNA"/>
</dbReference>
<proteinExistence type="predicted"/>
<evidence type="ECO:0000259" key="1">
    <source>
        <dbReference type="Pfam" id="PF26080"/>
    </source>
</evidence>
<name>A0A553PTB2_TIGCA</name>
<dbReference type="PANTHER" id="PTHR33236">
    <property type="entry name" value="INTRAFLAGELLAR TRANSPORT PROTEIN 122 FAMILY PROTEIN-RELATED"/>
    <property type="match status" value="1"/>
</dbReference>